<evidence type="ECO:0000313" key="3">
    <source>
        <dbReference type="Proteomes" id="UP000037035"/>
    </source>
</evidence>
<name>A0A0L6V4Y1_9BASI</name>
<accession>A0A0L6V4Y1</accession>
<dbReference type="Proteomes" id="UP000037035">
    <property type="component" value="Unassembled WGS sequence"/>
</dbReference>
<keyword evidence="3" id="KW-1185">Reference proteome</keyword>
<feature type="region of interest" description="Disordered" evidence="1">
    <location>
        <begin position="514"/>
        <end position="544"/>
    </location>
</feature>
<dbReference type="AlphaFoldDB" id="A0A0L6V4Y1"/>
<feature type="compositionally biased region" description="Polar residues" evidence="1">
    <location>
        <begin position="514"/>
        <end position="535"/>
    </location>
</feature>
<reference evidence="2 3" key="1">
    <citation type="submission" date="2015-08" db="EMBL/GenBank/DDBJ databases">
        <title>Next Generation Sequencing and Analysis of the Genome of Puccinia sorghi L Schw, the Causal Agent of Maize Common Rust.</title>
        <authorList>
            <person name="Rochi L."/>
            <person name="Burguener G."/>
            <person name="Darino M."/>
            <person name="Turjanski A."/>
            <person name="Kreff E."/>
            <person name="Dieguez M.J."/>
            <person name="Sacco F."/>
        </authorList>
    </citation>
    <scope>NUCLEOTIDE SEQUENCE [LARGE SCALE GENOMIC DNA]</scope>
    <source>
        <strain evidence="2 3">RO10H11247</strain>
    </source>
</reference>
<protein>
    <submittedName>
        <fullName evidence="2">Uncharacterized protein</fullName>
    </submittedName>
</protein>
<organism evidence="2 3">
    <name type="scientific">Puccinia sorghi</name>
    <dbReference type="NCBI Taxonomy" id="27349"/>
    <lineage>
        <taxon>Eukaryota</taxon>
        <taxon>Fungi</taxon>
        <taxon>Dikarya</taxon>
        <taxon>Basidiomycota</taxon>
        <taxon>Pucciniomycotina</taxon>
        <taxon>Pucciniomycetes</taxon>
        <taxon>Pucciniales</taxon>
        <taxon>Pucciniaceae</taxon>
        <taxon>Puccinia</taxon>
    </lineage>
</organism>
<dbReference type="EMBL" id="LAVV01007660">
    <property type="protein sequence ID" value="KNZ55190.1"/>
    <property type="molecule type" value="Genomic_DNA"/>
</dbReference>
<dbReference type="VEuPathDB" id="FungiDB:VP01_2742g1"/>
<proteinExistence type="predicted"/>
<evidence type="ECO:0000256" key="1">
    <source>
        <dbReference type="SAM" id="MobiDB-lite"/>
    </source>
</evidence>
<gene>
    <name evidence="2" type="ORF">VP01_2742g1</name>
</gene>
<comment type="caution">
    <text evidence="2">The sequence shown here is derived from an EMBL/GenBank/DDBJ whole genome shotgun (WGS) entry which is preliminary data.</text>
</comment>
<sequence length="544" mass="61787">MTMMNAVFVQKRKWVKIVFRNHTRCGTCPKICCPGFCYLDRQSSAEYTYRVSTRASMSPYKMIEQILPMVNAWNEHICPDGTYITRPKVKAMCTQCLARCEKLKYFSDFLDLHTKQCTANIFLAIKISCKSSSIIYPVVTDLPSTKIKLCVSFPAIIAFRICAHSESTLYLACFQIDCKMTSILCAPHSGENNYLCGIRHTASSIISKLFARHTWTQWQGSVLVSRVPLRRLFKMPGDVSSRSSRIENTSLQTKSSSVYIESFVYMIAKLKKEHMALLCPYEFIDLKLNQVQSHLCSHLHCIAITSASGINISHYITPVKSVLKPLRTKQSTPPQSFHCGISHPSLPNPTSWCLCPFHTCPLLFQVMNFNPIPHDCNHDTSRNGWYSFPRFRIENPLPCSWGIVMPCHMNLVNWTFSMSAFPPGRQPLSRFKLSTQRLRDKFSSCLEFLGNIEIEQALSYIQIERVINSEVCVVNVLIACERYCGIYLQAALGIGLFEPAVCVWPGPRCGHSVVSQESTEPHSFNKPHTQQNSNPGPLKCHRQH</sequence>
<evidence type="ECO:0000313" key="2">
    <source>
        <dbReference type="EMBL" id="KNZ55190.1"/>
    </source>
</evidence>